<comment type="catalytic activity">
    <reaction evidence="8">
        <text>L-glutamate 5-semialdehyde + NAD(+) + H2O = L-glutamate + NADH + 2 H(+)</text>
        <dbReference type="Rhea" id="RHEA:30235"/>
        <dbReference type="ChEBI" id="CHEBI:15377"/>
        <dbReference type="ChEBI" id="CHEBI:15378"/>
        <dbReference type="ChEBI" id="CHEBI:29985"/>
        <dbReference type="ChEBI" id="CHEBI:57540"/>
        <dbReference type="ChEBI" id="CHEBI:57945"/>
        <dbReference type="ChEBI" id="CHEBI:58066"/>
        <dbReference type="EC" id="1.2.1.88"/>
    </reaction>
</comment>
<dbReference type="Pfam" id="PF00171">
    <property type="entry name" value="Aldedh"/>
    <property type="match status" value="1"/>
</dbReference>
<evidence type="ECO:0000256" key="4">
    <source>
        <dbReference type="ARBA" id="ARBA00023002"/>
    </source>
</evidence>
<dbReference type="GO" id="GO:0004657">
    <property type="term" value="F:proline dehydrogenase activity"/>
    <property type="evidence" value="ECO:0007669"/>
    <property type="project" value="UniProtKB-ARBA"/>
</dbReference>
<feature type="region of interest" description="Disordered" evidence="9">
    <location>
        <begin position="1"/>
        <end position="25"/>
    </location>
</feature>
<evidence type="ECO:0000256" key="2">
    <source>
        <dbReference type="ARBA" id="ARBA00009986"/>
    </source>
</evidence>
<evidence type="ECO:0000313" key="12">
    <source>
        <dbReference type="Proteomes" id="UP001139409"/>
    </source>
</evidence>
<dbReference type="InterPro" id="IPR016162">
    <property type="entry name" value="Ald_DH_N"/>
</dbReference>
<dbReference type="PROSITE" id="PS00070">
    <property type="entry name" value="ALDEHYDE_DEHYDR_CYS"/>
    <property type="match status" value="1"/>
</dbReference>
<dbReference type="PANTHER" id="PTHR42862:SF1">
    <property type="entry name" value="DELTA-1-PYRROLINE-5-CARBOXYLATE DEHYDROGENASE 2, ISOFORM A-RELATED"/>
    <property type="match status" value="1"/>
</dbReference>
<dbReference type="AlphaFoldDB" id="A0A9X1HPR0"/>
<accession>A0A9X1HPR0</accession>
<feature type="domain" description="Aldehyde dehydrogenase" evidence="10">
    <location>
        <begin position="62"/>
        <end position="512"/>
    </location>
</feature>
<dbReference type="InterPro" id="IPR016160">
    <property type="entry name" value="Ald_DH_CS_CYS"/>
</dbReference>
<gene>
    <name evidence="11" type="primary">pruA</name>
    <name evidence="11" type="ORF">LDX50_04275</name>
</gene>
<keyword evidence="12" id="KW-1185">Reference proteome</keyword>
<reference evidence="11" key="1">
    <citation type="submission" date="2021-09" db="EMBL/GenBank/DDBJ databases">
        <title>Fulvivirga sp. isolated from coastal sediment.</title>
        <authorList>
            <person name="Yu H."/>
        </authorList>
    </citation>
    <scope>NUCLEOTIDE SEQUENCE</scope>
    <source>
        <strain evidence="11">1062</strain>
    </source>
</reference>
<dbReference type="FunFam" id="3.40.309.10:FF:000005">
    <property type="entry name" value="1-pyrroline-5-carboxylate dehydrogenase 1"/>
    <property type="match status" value="1"/>
</dbReference>
<dbReference type="FunFam" id="3.40.605.10:FF:000006">
    <property type="entry name" value="1-pyrroline-5-carboxylate dehydrogenase"/>
    <property type="match status" value="1"/>
</dbReference>
<dbReference type="EMBL" id="JAIXNE010000001">
    <property type="protein sequence ID" value="MCA6074069.1"/>
    <property type="molecule type" value="Genomic_DNA"/>
</dbReference>
<proteinExistence type="inferred from homology"/>
<protein>
    <recommendedName>
        <fullName evidence="7">L-glutamate gamma-semialdehyde dehydrogenase</fullName>
        <ecNumber evidence="3">1.2.1.88</ecNumber>
    </recommendedName>
    <alternativeName>
        <fullName evidence="7">L-glutamate gamma-semialdehyde dehydrogenase</fullName>
    </alternativeName>
</protein>
<evidence type="ECO:0000256" key="3">
    <source>
        <dbReference type="ARBA" id="ARBA00012884"/>
    </source>
</evidence>
<evidence type="ECO:0000313" key="11">
    <source>
        <dbReference type="EMBL" id="MCA6074069.1"/>
    </source>
</evidence>
<dbReference type="InterPro" id="IPR005931">
    <property type="entry name" value="P5CDH/ALDH4A1"/>
</dbReference>
<evidence type="ECO:0000256" key="7">
    <source>
        <dbReference type="ARBA" id="ARBA00032259"/>
    </source>
</evidence>
<evidence type="ECO:0000256" key="5">
    <source>
        <dbReference type="ARBA" id="ARBA00023027"/>
    </source>
</evidence>
<evidence type="ECO:0000256" key="1">
    <source>
        <dbReference type="ARBA" id="ARBA00004786"/>
    </source>
</evidence>
<dbReference type="GO" id="GO:0003842">
    <property type="term" value="F:L-glutamate gamma-semialdehyde dehydrogenase activity"/>
    <property type="evidence" value="ECO:0007669"/>
    <property type="project" value="UniProtKB-EC"/>
</dbReference>
<dbReference type="RefSeq" id="WP_225697174.1">
    <property type="nucleotide sequence ID" value="NZ_JAIXNE010000001.1"/>
</dbReference>
<evidence type="ECO:0000256" key="6">
    <source>
        <dbReference type="ARBA" id="ARBA00023062"/>
    </source>
</evidence>
<dbReference type="InterPro" id="IPR050485">
    <property type="entry name" value="Proline_metab_enzyme"/>
</dbReference>
<dbReference type="NCBIfam" id="TIGR01236">
    <property type="entry name" value="D1pyr5carbox1"/>
    <property type="match status" value="1"/>
</dbReference>
<dbReference type="CDD" id="cd07123">
    <property type="entry name" value="ALDH_F4-17_P5CDH"/>
    <property type="match status" value="1"/>
</dbReference>
<dbReference type="Proteomes" id="UP001139409">
    <property type="component" value="Unassembled WGS sequence"/>
</dbReference>
<dbReference type="PANTHER" id="PTHR42862">
    <property type="entry name" value="DELTA-1-PYRROLINE-5-CARBOXYLATE DEHYDROGENASE 1, ISOFORM A-RELATED"/>
    <property type="match status" value="1"/>
</dbReference>
<keyword evidence="5" id="KW-0520">NAD</keyword>
<comment type="similarity">
    <text evidence="2">Belongs to the aldehyde dehydrogenase family.</text>
</comment>
<dbReference type="Gene3D" id="3.40.605.10">
    <property type="entry name" value="Aldehyde Dehydrogenase, Chain A, domain 1"/>
    <property type="match status" value="1"/>
</dbReference>
<dbReference type="InterPro" id="IPR016161">
    <property type="entry name" value="Ald_DH/histidinol_DH"/>
</dbReference>
<dbReference type="SUPFAM" id="SSF53720">
    <property type="entry name" value="ALDH-like"/>
    <property type="match status" value="1"/>
</dbReference>
<keyword evidence="6" id="KW-0642">Proline metabolism</keyword>
<comment type="pathway">
    <text evidence="1">Amino-acid degradation; L-proline degradation into L-glutamate; L-glutamate from L-proline: step 2/2.</text>
</comment>
<evidence type="ECO:0000259" key="10">
    <source>
        <dbReference type="Pfam" id="PF00171"/>
    </source>
</evidence>
<sequence length="544" mass="59994">MPKGIYKVPTPANEPVLPYTPGSKERKEVSAALKEARNTEADIPMYIGSEEVRTGNKKPLAPPHDHKHVLGHFHEGDRSHVEQAINAALGAKEAWAALPWEQRASIFLKAAELMAGPYRAKINAATMLAQSKSIFQAEIDAACEMIDFLRFNVHYMSQIYAEQPESAPGIWNRLEYRPLEGFVFAITPFNFTSIAGNLPSSAALMGNTVVWKPAYTQIYSANVLMEVFRDAGVPDGVINLVYVDGPTAGDVVFNHPDFAGLHFTGSTGVFQHLWKTIGENIQKYKTYPRIVGETGGKDFIVAHKSAKAKEVATAITRGAFEFQGQKCSAASRAYIPDNIWSDVKSYVVEDLKSIKMGSPEDFTNFFNAVIDERAFDKIAGYIDKAKANPMNEIIAGGNYDKSKGYFIEPTVVVTKDPQSLTMCEEIFGPVITLYVYQAERFEETLELVNSTSPYALTGAIFSQDRYAINLATKKLVDAAGNFYINDKPTGAVVGQQPFGGARASGTNDKAGSVLNLYRWVSPRTIKETFVPPTDYRYPFLEPGE</sequence>
<name>A0A9X1HPR0_9BACT</name>
<dbReference type="InterPro" id="IPR015590">
    <property type="entry name" value="Aldehyde_DH_dom"/>
</dbReference>
<dbReference type="InterPro" id="IPR016163">
    <property type="entry name" value="Ald_DH_C"/>
</dbReference>
<keyword evidence="4 11" id="KW-0560">Oxidoreductase</keyword>
<dbReference type="EC" id="1.2.1.88" evidence="3"/>
<evidence type="ECO:0000256" key="8">
    <source>
        <dbReference type="ARBA" id="ARBA00048142"/>
    </source>
</evidence>
<organism evidence="11 12">
    <name type="scientific">Fulvivirga sedimenti</name>
    <dbReference type="NCBI Taxonomy" id="2879465"/>
    <lineage>
        <taxon>Bacteria</taxon>
        <taxon>Pseudomonadati</taxon>
        <taxon>Bacteroidota</taxon>
        <taxon>Cytophagia</taxon>
        <taxon>Cytophagales</taxon>
        <taxon>Fulvivirgaceae</taxon>
        <taxon>Fulvivirga</taxon>
    </lineage>
</organism>
<dbReference type="GO" id="GO:0009898">
    <property type="term" value="C:cytoplasmic side of plasma membrane"/>
    <property type="evidence" value="ECO:0007669"/>
    <property type="project" value="TreeGrafter"/>
</dbReference>
<comment type="caution">
    <text evidence="11">The sequence shown here is derived from an EMBL/GenBank/DDBJ whole genome shotgun (WGS) entry which is preliminary data.</text>
</comment>
<dbReference type="Gene3D" id="3.40.309.10">
    <property type="entry name" value="Aldehyde Dehydrogenase, Chain A, domain 2"/>
    <property type="match status" value="1"/>
</dbReference>
<evidence type="ECO:0000256" key="9">
    <source>
        <dbReference type="SAM" id="MobiDB-lite"/>
    </source>
</evidence>
<dbReference type="GO" id="GO:0010133">
    <property type="term" value="P:L-proline catabolic process to L-glutamate"/>
    <property type="evidence" value="ECO:0007669"/>
    <property type="project" value="InterPro"/>
</dbReference>